<evidence type="ECO:0000259" key="5">
    <source>
        <dbReference type="PROSITE" id="PS50930"/>
    </source>
</evidence>
<dbReference type="Pfam" id="PF04397">
    <property type="entry name" value="LytTR"/>
    <property type="match status" value="1"/>
</dbReference>
<dbReference type="InterPro" id="IPR001789">
    <property type="entry name" value="Sig_transdc_resp-reg_receiver"/>
</dbReference>
<feature type="modified residue" description="4-aspartylphosphate" evidence="3">
    <location>
        <position position="59"/>
    </location>
</feature>
<dbReference type="PANTHER" id="PTHR37299:SF1">
    <property type="entry name" value="STAGE 0 SPORULATION PROTEIN A HOMOLOG"/>
    <property type="match status" value="1"/>
</dbReference>
<dbReference type="EMBL" id="FZOJ01000042">
    <property type="protein sequence ID" value="SNT12811.1"/>
    <property type="molecule type" value="Genomic_DNA"/>
</dbReference>
<dbReference type="AlphaFoldDB" id="A0A239K467"/>
<accession>A0A239K467</accession>
<dbReference type="SUPFAM" id="SSF52172">
    <property type="entry name" value="CheY-like"/>
    <property type="match status" value="1"/>
</dbReference>
<dbReference type="Gene3D" id="2.40.50.1020">
    <property type="entry name" value="LytTr DNA-binding domain"/>
    <property type="match status" value="1"/>
</dbReference>
<evidence type="ECO:0000313" key="6">
    <source>
        <dbReference type="EMBL" id="SNT12811.1"/>
    </source>
</evidence>
<evidence type="ECO:0000259" key="4">
    <source>
        <dbReference type="PROSITE" id="PS50110"/>
    </source>
</evidence>
<dbReference type="InterPro" id="IPR046947">
    <property type="entry name" value="LytR-like"/>
</dbReference>
<dbReference type="RefSeq" id="WP_089285237.1">
    <property type="nucleotide sequence ID" value="NZ_FZOJ01000042.1"/>
</dbReference>
<gene>
    <name evidence="6" type="ORF">SAMN05446037_104238</name>
</gene>
<evidence type="ECO:0000256" key="2">
    <source>
        <dbReference type="ARBA" id="ARBA00024867"/>
    </source>
</evidence>
<dbReference type="InterPro" id="IPR011006">
    <property type="entry name" value="CheY-like_superfamily"/>
</dbReference>
<name>A0A239K467_9FIRM</name>
<organism evidence="6 7">
    <name type="scientific">Anaerovirgula multivorans</name>
    <dbReference type="NCBI Taxonomy" id="312168"/>
    <lineage>
        <taxon>Bacteria</taxon>
        <taxon>Bacillati</taxon>
        <taxon>Bacillota</taxon>
        <taxon>Clostridia</taxon>
        <taxon>Peptostreptococcales</taxon>
        <taxon>Natronincolaceae</taxon>
        <taxon>Anaerovirgula</taxon>
    </lineage>
</organism>
<dbReference type="SMART" id="SM00448">
    <property type="entry name" value="REC"/>
    <property type="match status" value="1"/>
</dbReference>
<protein>
    <recommendedName>
        <fullName evidence="1">Stage 0 sporulation protein A homolog</fullName>
    </recommendedName>
</protein>
<proteinExistence type="predicted"/>
<feature type="domain" description="HTH LytTR-type" evidence="5">
    <location>
        <begin position="134"/>
        <end position="233"/>
    </location>
</feature>
<dbReference type="PROSITE" id="PS50110">
    <property type="entry name" value="RESPONSE_REGULATORY"/>
    <property type="match status" value="1"/>
</dbReference>
<evidence type="ECO:0000256" key="1">
    <source>
        <dbReference type="ARBA" id="ARBA00018672"/>
    </source>
</evidence>
<keyword evidence="3" id="KW-0597">Phosphoprotein</keyword>
<dbReference type="Gene3D" id="3.40.50.2300">
    <property type="match status" value="1"/>
</dbReference>
<dbReference type="Pfam" id="PF00072">
    <property type="entry name" value="Response_reg"/>
    <property type="match status" value="1"/>
</dbReference>
<dbReference type="SMART" id="SM00850">
    <property type="entry name" value="LytTR"/>
    <property type="match status" value="1"/>
</dbReference>
<evidence type="ECO:0000256" key="3">
    <source>
        <dbReference type="PROSITE-ProRule" id="PRU00169"/>
    </source>
</evidence>
<comment type="function">
    <text evidence="2">May play the central regulatory role in sporulation. It may be an element of the effector pathway responsible for the activation of sporulation genes in response to nutritional stress. Spo0A may act in concert with spo0H (a sigma factor) to control the expression of some genes that are critical to the sporulation process.</text>
</comment>
<sequence>MLHIAVCDDEKEICEYMEIVLERISRTFSVKIEVEVFYSGEKLCQALYDSMYFDMIFLDIELITMNGVQVGRIIREQMANETTHIVFISGKDSYAMELFNIRPLSFLIKPLKYEKIHEVFSTAIRLIQKYNEVFEFQNKRSYYRIPIKNILYFQSNAKKIIIIMADEAKEFYSRLSIIEKQLKGVPFIPIHKSYLVNYAHVVEAQYDKLRMSNNDVLSISQQNRKMVRNMLLKMRQQEVKNDV</sequence>
<dbReference type="PROSITE" id="PS50930">
    <property type="entry name" value="HTH_LYTTR"/>
    <property type="match status" value="1"/>
</dbReference>
<dbReference type="InterPro" id="IPR007492">
    <property type="entry name" value="LytTR_DNA-bd_dom"/>
</dbReference>
<reference evidence="7" key="1">
    <citation type="submission" date="2017-06" db="EMBL/GenBank/DDBJ databases">
        <authorList>
            <person name="Varghese N."/>
            <person name="Submissions S."/>
        </authorList>
    </citation>
    <scope>NUCLEOTIDE SEQUENCE [LARGE SCALE GENOMIC DNA]</scope>
    <source>
        <strain evidence="7">SCA</strain>
    </source>
</reference>
<feature type="domain" description="Response regulatory" evidence="4">
    <location>
        <begin position="3"/>
        <end position="124"/>
    </location>
</feature>
<dbReference type="PANTHER" id="PTHR37299">
    <property type="entry name" value="TRANSCRIPTIONAL REGULATOR-RELATED"/>
    <property type="match status" value="1"/>
</dbReference>
<dbReference type="GO" id="GO:0003677">
    <property type="term" value="F:DNA binding"/>
    <property type="evidence" value="ECO:0007669"/>
    <property type="project" value="InterPro"/>
</dbReference>
<dbReference type="OrthoDB" id="9802383at2"/>
<dbReference type="Proteomes" id="UP000198304">
    <property type="component" value="Unassembled WGS sequence"/>
</dbReference>
<evidence type="ECO:0000313" key="7">
    <source>
        <dbReference type="Proteomes" id="UP000198304"/>
    </source>
</evidence>
<dbReference type="GO" id="GO:0000156">
    <property type="term" value="F:phosphorelay response regulator activity"/>
    <property type="evidence" value="ECO:0007669"/>
    <property type="project" value="InterPro"/>
</dbReference>
<keyword evidence="7" id="KW-1185">Reference proteome</keyword>